<evidence type="ECO:0000313" key="1">
    <source>
        <dbReference type="EMBL" id="VHO03711.1"/>
    </source>
</evidence>
<gene>
    <name evidence="1" type="ORF">BAL341_1548</name>
</gene>
<organism evidence="1">
    <name type="scientific">Rheinheimera sp. BAL341</name>
    <dbReference type="NCBI Taxonomy" id="1708203"/>
    <lineage>
        <taxon>Bacteria</taxon>
        <taxon>Pseudomonadati</taxon>
        <taxon>Pseudomonadota</taxon>
        <taxon>Gammaproteobacteria</taxon>
        <taxon>Chromatiales</taxon>
        <taxon>Chromatiaceae</taxon>
        <taxon>Rheinheimera</taxon>
    </lineage>
</organism>
<sequence length="69" mass="8134">MQSLADLIFWCFYHNPTFFCAKTRRHNSVFSQEKIVSKTSDLAKNRASSGIWQSYAVFADSYEKPCYRR</sequence>
<dbReference type="AlphaFoldDB" id="A0A486XNG3"/>
<proteinExistence type="predicted"/>
<dbReference type="EMBL" id="CAAJGR010000086">
    <property type="protein sequence ID" value="VHO03711.1"/>
    <property type="molecule type" value="Genomic_DNA"/>
</dbReference>
<accession>A0A486XNG3</accession>
<name>A0A486XNG3_9GAMM</name>
<reference evidence="1" key="1">
    <citation type="submission" date="2019-04" db="EMBL/GenBank/DDBJ databases">
        <authorList>
            <person name="Brambilla D."/>
        </authorList>
    </citation>
    <scope>NUCLEOTIDE SEQUENCE</scope>
    <source>
        <strain evidence="1">BAL1</strain>
    </source>
</reference>
<protein>
    <submittedName>
        <fullName evidence="1">Uncharacterized protein</fullName>
    </submittedName>
</protein>